<dbReference type="RefSeq" id="WP_091585129.1">
    <property type="nucleotide sequence ID" value="NZ_FMXM01000024.1"/>
</dbReference>
<dbReference type="InterPro" id="IPR007948">
    <property type="entry name" value="DUF736"/>
</dbReference>
<dbReference type="STRING" id="1165689.SAMN02927914_05680"/>
<dbReference type="AlphaFoldDB" id="A0A1G5ZNZ9"/>
<organism evidence="1 2">
    <name type="scientific">Mesorhizobium qingshengii</name>
    <dbReference type="NCBI Taxonomy" id="1165689"/>
    <lineage>
        <taxon>Bacteria</taxon>
        <taxon>Pseudomonadati</taxon>
        <taxon>Pseudomonadota</taxon>
        <taxon>Alphaproteobacteria</taxon>
        <taxon>Hyphomicrobiales</taxon>
        <taxon>Phyllobacteriaceae</taxon>
        <taxon>Mesorhizobium</taxon>
    </lineage>
</organism>
<sequence>MATTIANLTAKQDGTLEGTLATLNVNVPIAIVPNASKASEDAPDFRIIARRNGFELGAAWNRVSKQTGEEYTSVKLSAPEIGVIYGNVAPAPGNDPAKKVILWNAPA</sequence>
<dbReference type="EMBL" id="FMXM01000024">
    <property type="protein sequence ID" value="SDA96578.1"/>
    <property type="molecule type" value="Genomic_DNA"/>
</dbReference>
<evidence type="ECO:0000313" key="2">
    <source>
        <dbReference type="Proteomes" id="UP000198588"/>
    </source>
</evidence>
<name>A0A1G5ZNZ9_9HYPH</name>
<evidence type="ECO:0000313" key="1">
    <source>
        <dbReference type="EMBL" id="SDA96578.1"/>
    </source>
</evidence>
<dbReference type="Pfam" id="PF05284">
    <property type="entry name" value="DUF736"/>
    <property type="match status" value="1"/>
</dbReference>
<gene>
    <name evidence="1" type="ORF">SAMN02927914_05680</name>
</gene>
<dbReference type="Proteomes" id="UP000198588">
    <property type="component" value="Unassembled WGS sequence"/>
</dbReference>
<protein>
    <submittedName>
        <fullName evidence="1">Uncharacterized conserved protein, DUF736 family</fullName>
    </submittedName>
</protein>
<dbReference type="OrthoDB" id="9800788at2"/>
<proteinExistence type="predicted"/>
<accession>A0A1G5ZNZ9</accession>
<reference evidence="1 2" key="1">
    <citation type="submission" date="2016-10" db="EMBL/GenBank/DDBJ databases">
        <authorList>
            <person name="de Groot N.N."/>
        </authorList>
    </citation>
    <scope>NUCLEOTIDE SEQUENCE [LARGE SCALE GENOMIC DNA]</scope>
    <source>
        <strain evidence="1 2">CGMCC 1.12097</strain>
    </source>
</reference>